<dbReference type="PANTHER" id="PTHR43133">
    <property type="entry name" value="RNA POLYMERASE ECF-TYPE SIGMA FACTO"/>
    <property type="match status" value="1"/>
</dbReference>
<accession>A0ABV3ZQI9</accession>
<name>A0ABV3ZQI9_9BACT</name>
<dbReference type="PANTHER" id="PTHR43133:SF25">
    <property type="entry name" value="RNA POLYMERASE SIGMA FACTOR RFAY-RELATED"/>
    <property type="match status" value="1"/>
</dbReference>
<dbReference type="InterPro" id="IPR013249">
    <property type="entry name" value="RNA_pol_sigma70_r4_t2"/>
</dbReference>
<dbReference type="Pfam" id="PF08281">
    <property type="entry name" value="Sigma70_r4_2"/>
    <property type="match status" value="1"/>
</dbReference>
<proteinExistence type="inferred from homology"/>
<feature type="domain" description="RNA polymerase sigma factor 70 region 4 type 2" evidence="6">
    <location>
        <begin position="104"/>
        <end position="152"/>
    </location>
</feature>
<keyword evidence="2" id="KW-0805">Transcription regulation</keyword>
<gene>
    <name evidence="7" type="ORF">QTN47_27460</name>
</gene>
<dbReference type="InterPro" id="IPR036388">
    <property type="entry name" value="WH-like_DNA-bd_sf"/>
</dbReference>
<comment type="similarity">
    <text evidence="1">Belongs to the sigma-70 factor family. ECF subfamily.</text>
</comment>
<sequence>MEKSEFSSQLLQNETALKKLAFRLTSNSQDAADLHQETLFKALEYRNYYKNGTNIAPWLYVIMRNIFINMFRRKKRSLKLFQTVSDKMENRIDLSYGIENNVGAILLQIEKLPSILKTPLVLCVEGYKYTEIAELLDKPLGTIKSRIFFARKVLKNTIGRD</sequence>
<dbReference type="SUPFAM" id="SSF88946">
    <property type="entry name" value="Sigma2 domain of RNA polymerase sigma factors"/>
    <property type="match status" value="1"/>
</dbReference>
<dbReference type="Gene3D" id="1.10.10.10">
    <property type="entry name" value="Winged helix-like DNA-binding domain superfamily/Winged helix DNA-binding domain"/>
    <property type="match status" value="1"/>
</dbReference>
<evidence type="ECO:0000256" key="2">
    <source>
        <dbReference type="ARBA" id="ARBA00023015"/>
    </source>
</evidence>
<dbReference type="InterPro" id="IPR013324">
    <property type="entry name" value="RNA_pol_sigma_r3/r4-like"/>
</dbReference>
<evidence type="ECO:0000259" key="5">
    <source>
        <dbReference type="Pfam" id="PF04542"/>
    </source>
</evidence>
<dbReference type="NCBIfam" id="TIGR02937">
    <property type="entry name" value="sigma70-ECF"/>
    <property type="match status" value="1"/>
</dbReference>
<evidence type="ECO:0000256" key="1">
    <source>
        <dbReference type="ARBA" id="ARBA00010641"/>
    </source>
</evidence>
<protein>
    <submittedName>
        <fullName evidence="7">RNA polymerase sigma factor</fullName>
    </submittedName>
</protein>
<feature type="domain" description="RNA polymerase sigma-70 region 2" evidence="5">
    <location>
        <begin position="12"/>
        <end position="76"/>
    </location>
</feature>
<evidence type="ECO:0000313" key="7">
    <source>
        <dbReference type="EMBL" id="MEX6691278.1"/>
    </source>
</evidence>
<dbReference type="SUPFAM" id="SSF88659">
    <property type="entry name" value="Sigma3 and sigma4 domains of RNA polymerase sigma factors"/>
    <property type="match status" value="1"/>
</dbReference>
<dbReference type="Proteomes" id="UP001560573">
    <property type="component" value="Unassembled WGS sequence"/>
</dbReference>
<keyword evidence="8" id="KW-1185">Reference proteome</keyword>
<evidence type="ECO:0000256" key="4">
    <source>
        <dbReference type="ARBA" id="ARBA00023163"/>
    </source>
</evidence>
<evidence type="ECO:0000313" key="8">
    <source>
        <dbReference type="Proteomes" id="UP001560573"/>
    </source>
</evidence>
<dbReference type="RefSeq" id="WP_369332693.1">
    <property type="nucleotide sequence ID" value="NZ_JAULBC010000015.1"/>
</dbReference>
<keyword evidence="3" id="KW-0731">Sigma factor</keyword>
<comment type="caution">
    <text evidence="7">The sequence shown here is derived from an EMBL/GenBank/DDBJ whole genome shotgun (WGS) entry which is preliminary data.</text>
</comment>
<dbReference type="InterPro" id="IPR014284">
    <property type="entry name" value="RNA_pol_sigma-70_dom"/>
</dbReference>
<evidence type="ECO:0000259" key="6">
    <source>
        <dbReference type="Pfam" id="PF08281"/>
    </source>
</evidence>
<organism evidence="7 8">
    <name type="scientific">Danxiaibacter flavus</name>
    <dbReference type="NCBI Taxonomy" id="3049108"/>
    <lineage>
        <taxon>Bacteria</taxon>
        <taxon>Pseudomonadati</taxon>
        <taxon>Bacteroidota</taxon>
        <taxon>Chitinophagia</taxon>
        <taxon>Chitinophagales</taxon>
        <taxon>Chitinophagaceae</taxon>
        <taxon>Danxiaibacter</taxon>
    </lineage>
</organism>
<dbReference type="InterPro" id="IPR039425">
    <property type="entry name" value="RNA_pol_sigma-70-like"/>
</dbReference>
<dbReference type="EMBL" id="JAULBC010000015">
    <property type="protein sequence ID" value="MEX6691278.1"/>
    <property type="molecule type" value="Genomic_DNA"/>
</dbReference>
<dbReference type="InterPro" id="IPR007627">
    <property type="entry name" value="RNA_pol_sigma70_r2"/>
</dbReference>
<keyword evidence="4" id="KW-0804">Transcription</keyword>
<reference evidence="7 8" key="1">
    <citation type="submission" date="2023-07" db="EMBL/GenBank/DDBJ databases">
        <authorList>
            <person name="Lian W.-H."/>
        </authorList>
    </citation>
    <scope>NUCLEOTIDE SEQUENCE [LARGE SCALE GENOMIC DNA]</scope>
    <source>
        <strain evidence="7 8">SYSU DXS3180</strain>
    </source>
</reference>
<dbReference type="Pfam" id="PF04542">
    <property type="entry name" value="Sigma70_r2"/>
    <property type="match status" value="1"/>
</dbReference>
<dbReference type="InterPro" id="IPR013325">
    <property type="entry name" value="RNA_pol_sigma_r2"/>
</dbReference>
<evidence type="ECO:0000256" key="3">
    <source>
        <dbReference type="ARBA" id="ARBA00023082"/>
    </source>
</evidence>
<dbReference type="Gene3D" id="1.10.1740.10">
    <property type="match status" value="1"/>
</dbReference>